<name>K3W6F8_GLOUD</name>
<dbReference type="EnsemblProtists" id="PYU1_T000549">
    <property type="protein sequence ID" value="PYU1_T000549"/>
    <property type="gene ID" value="PYU1_G000549"/>
</dbReference>
<dbReference type="InterPro" id="IPR036259">
    <property type="entry name" value="MFS_trans_sf"/>
</dbReference>
<dbReference type="Gene3D" id="1.20.1250.20">
    <property type="entry name" value="MFS general substrate transporter like domains"/>
    <property type="match status" value="1"/>
</dbReference>
<evidence type="ECO:0000313" key="4">
    <source>
        <dbReference type="Proteomes" id="UP000019132"/>
    </source>
</evidence>
<keyword evidence="2" id="KW-1133">Transmembrane helix</keyword>
<sequence length="266" mass="30031">MIREEEAAGDSRDSADSAGTLFKFVLSIFLMLVSGLFLGALNMYMSQKFSTIENAQYMFVNCVALQFLGALFSFFFMDRVDHRRILFCTLLPIAALVAILGVNVSSNVWTGDSEYLMLRIVGLLLYFFAGLGITSVLWLSCVGFFRTKARAFYTNLFFMLFFLIPVLSLFMRVNTSYANKQYIYLYGLSGACFIVLLLLFGVGTQKNGMLCTKTEMEVERARIRRMRQSRRSARTPGSARSRNLSRSRGKSHSNYQVYESPAGGLP</sequence>
<dbReference type="eggNOG" id="KOG0916">
    <property type="taxonomic scope" value="Eukaryota"/>
</dbReference>
<reference evidence="4" key="1">
    <citation type="journal article" date="2010" name="Genome Biol.">
        <title>Genome sequence of the necrotrophic plant pathogen Pythium ultimum reveals original pathogenicity mechanisms and effector repertoire.</title>
        <authorList>
            <person name="Levesque C.A."/>
            <person name="Brouwer H."/>
            <person name="Cano L."/>
            <person name="Hamilton J.P."/>
            <person name="Holt C."/>
            <person name="Huitema E."/>
            <person name="Raffaele S."/>
            <person name="Robideau G.P."/>
            <person name="Thines M."/>
            <person name="Win J."/>
            <person name="Zerillo M.M."/>
            <person name="Beakes G.W."/>
            <person name="Boore J.L."/>
            <person name="Busam D."/>
            <person name="Dumas B."/>
            <person name="Ferriera S."/>
            <person name="Fuerstenberg S.I."/>
            <person name="Gachon C.M."/>
            <person name="Gaulin E."/>
            <person name="Govers F."/>
            <person name="Grenville-Briggs L."/>
            <person name="Horner N."/>
            <person name="Hostetler J."/>
            <person name="Jiang R.H."/>
            <person name="Johnson J."/>
            <person name="Krajaejun T."/>
            <person name="Lin H."/>
            <person name="Meijer H.J."/>
            <person name="Moore B."/>
            <person name="Morris P."/>
            <person name="Phuntmart V."/>
            <person name="Puiu D."/>
            <person name="Shetty J."/>
            <person name="Stajich J.E."/>
            <person name="Tripathy S."/>
            <person name="Wawra S."/>
            <person name="van West P."/>
            <person name="Whitty B.R."/>
            <person name="Coutinho P.M."/>
            <person name="Henrissat B."/>
            <person name="Martin F."/>
            <person name="Thomas P.D."/>
            <person name="Tyler B.M."/>
            <person name="De Vries R.P."/>
            <person name="Kamoun S."/>
            <person name="Yandell M."/>
            <person name="Tisserat N."/>
            <person name="Buell C.R."/>
        </authorList>
    </citation>
    <scope>NUCLEOTIDE SEQUENCE</scope>
    <source>
        <strain evidence="4">DAOM:BR144</strain>
    </source>
</reference>
<evidence type="ECO:0000256" key="2">
    <source>
        <dbReference type="SAM" id="Phobius"/>
    </source>
</evidence>
<evidence type="ECO:0000313" key="3">
    <source>
        <dbReference type="EnsemblProtists" id="PYU1_T000549"/>
    </source>
</evidence>
<dbReference type="STRING" id="431595.K3W6F8"/>
<dbReference type="SUPFAM" id="SSF103473">
    <property type="entry name" value="MFS general substrate transporter"/>
    <property type="match status" value="1"/>
</dbReference>
<proteinExistence type="predicted"/>
<reference evidence="4" key="2">
    <citation type="submission" date="2010-04" db="EMBL/GenBank/DDBJ databases">
        <authorList>
            <person name="Buell R."/>
            <person name="Hamilton J."/>
            <person name="Hostetler J."/>
        </authorList>
    </citation>
    <scope>NUCLEOTIDE SEQUENCE [LARGE SCALE GENOMIC DNA]</scope>
    <source>
        <strain evidence="4">DAOM:BR144</strain>
    </source>
</reference>
<feature type="transmembrane region" description="Helical" evidence="2">
    <location>
        <begin position="57"/>
        <end position="77"/>
    </location>
</feature>
<feature type="transmembrane region" description="Helical" evidence="2">
    <location>
        <begin position="21"/>
        <end position="45"/>
    </location>
</feature>
<feature type="transmembrane region" description="Helical" evidence="2">
    <location>
        <begin position="183"/>
        <end position="203"/>
    </location>
</feature>
<feature type="region of interest" description="Disordered" evidence="1">
    <location>
        <begin position="226"/>
        <end position="266"/>
    </location>
</feature>
<feature type="transmembrane region" description="Helical" evidence="2">
    <location>
        <begin position="116"/>
        <end position="139"/>
    </location>
</feature>
<evidence type="ECO:0000256" key="1">
    <source>
        <dbReference type="SAM" id="MobiDB-lite"/>
    </source>
</evidence>
<dbReference type="InParanoid" id="K3W6F8"/>
<accession>K3W6F8</accession>
<protein>
    <recommendedName>
        <fullName evidence="5">Nodulin-like domain-containing protein</fullName>
    </recommendedName>
</protein>
<dbReference type="Proteomes" id="UP000019132">
    <property type="component" value="Unassembled WGS sequence"/>
</dbReference>
<keyword evidence="4" id="KW-1185">Reference proteome</keyword>
<dbReference type="EMBL" id="GL376636">
    <property type="status" value="NOT_ANNOTATED_CDS"/>
    <property type="molecule type" value="Genomic_DNA"/>
</dbReference>
<reference evidence="3" key="3">
    <citation type="submission" date="2015-02" db="UniProtKB">
        <authorList>
            <consortium name="EnsemblProtists"/>
        </authorList>
    </citation>
    <scope>IDENTIFICATION</scope>
    <source>
        <strain evidence="3">DAOM BR144</strain>
    </source>
</reference>
<feature type="transmembrane region" description="Helical" evidence="2">
    <location>
        <begin position="84"/>
        <end position="104"/>
    </location>
</feature>
<dbReference type="VEuPathDB" id="FungiDB:PYU1_G000549"/>
<evidence type="ECO:0008006" key="5">
    <source>
        <dbReference type="Google" id="ProtNLM"/>
    </source>
</evidence>
<dbReference type="AlphaFoldDB" id="K3W6F8"/>
<keyword evidence="2" id="KW-0812">Transmembrane</keyword>
<organism evidence="3 4">
    <name type="scientific">Globisporangium ultimum (strain ATCC 200006 / CBS 805.95 / DAOM BR144)</name>
    <name type="common">Pythium ultimum</name>
    <dbReference type="NCBI Taxonomy" id="431595"/>
    <lineage>
        <taxon>Eukaryota</taxon>
        <taxon>Sar</taxon>
        <taxon>Stramenopiles</taxon>
        <taxon>Oomycota</taxon>
        <taxon>Peronosporomycetes</taxon>
        <taxon>Pythiales</taxon>
        <taxon>Pythiaceae</taxon>
        <taxon>Globisporangium</taxon>
    </lineage>
</organism>
<dbReference type="HOGENOM" id="CLU_1047583_0_0_1"/>
<keyword evidence="2" id="KW-0472">Membrane</keyword>
<feature type="transmembrane region" description="Helical" evidence="2">
    <location>
        <begin position="151"/>
        <end position="171"/>
    </location>
</feature>